<dbReference type="AlphaFoldDB" id="A0AAD6CBF6"/>
<reference evidence="1" key="2">
    <citation type="journal article" date="2023" name="IMA Fungus">
        <title>Comparative genomic study of the Penicillium genus elucidates a diverse pangenome and 15 lateral gene transfer events.</title>
        <authorList>
            <person name="Petersen C."/>
            <person name="Sorensen T."/>
            <person name="Nielsen M.R."/>
            <person name="Sondergaard T.E."/>
            <person name="Sorensen J.L."/>
            <person name="Fitzpatrick D.A."/>
            <person name="Frisvad J.C."/>
            <person name="Nielsen K.L."/>
        </authorList>
    </citation>
    <scope>NUCLEOTIDE SEQUENCE</scope>
    <source>
        <strain evidence="1">IBT 16125</strain>
    </source>
</reference>
<proteinExistence type="predicted"/>
<dbReference type="EMBL" id="JAPVEA010000002">
    <property type="protein sequence ID" value="KAJ5460033.1"/>
    <property type="molecule type" value="Genomic_DNA"/>
</dbReference>
<accession>A0AAD6CBF6</accession>
<gene>
    <name evidence="1" type="ORF">N7458_001585</name>
</gene>
<protein>
    <submittedName>
        <fullName evidence="1">Uncharacterized protein</fullName>
    </submittedName>
</protein>
<sequence>MATGVYPPDISHIAAIAREPNAYDLRARADAVLTILHRYQYAKTGSGTIVTSHSLNRLVIHREKNFICLLLCLDASTGTSQDIRIAVIVIFAAIVVAKKPGRLASAARFVVNAQFA</sequence>
<name>A0AAD6CBF6_9EURO</name>
<dbReference type="Proteomes" id="UP001213681">
    <property type="component" value="Unassembled WGS sequence"/>
</dbReference>
<keyword evidence="2" id="KW-1185">Reference proteome</keyword>
<dbReference type="GeneID" id="81595211"/>
<dbReference type="RefSeq" id="XP_056769075.1">
    <property type="nucleotide sequence ID" value="XM_056904968.1"/>
</dbReference>
<reference evidence="1" key="1">
    <citation type="submission" date="2022-12" db="EMBL/GenBank/DDBJ databases">
        <authorList>
            <person name="Petersen C."/>
        </authorList>
    </citation>
    <scope>NUCLEOTIDE SEQUENCE</scope>
    <source>
        <strain evidence="1">IBT 16125</strain>
    </source>
</reference>
<comment type="caution">
    <text evidence="1">The sequence shown here is derived from an EMBL/GenBank/DDBJ whole genome shotgun (WGS) entry which is preliminary data.</text>
</comment>
<organism evidence="1 2">
    <name type="scientific">Penicillium daleae</name>
    <dbReference type="NCBI Taxonomy" id="63821"/>
    <lineage>
        <taxon>Eukaryota</taxon>
        <taxon>Fungi</taxon>
        <taxon>Dikarya</taxon>
        <taxon>Ascomycota</taxon>
        <taxon>Pezizomycotina</taxon>
        <taxon>Eurotiomycetes</taxon>
        <taxon>Eurotiomycetidae</taxon>
        <taxon>Eurotiales</taxon>
        <taxon>Aspergillaceae</taxon>
        <taxon>Penicillium</taxon>
    </lineage>
</organism>
<evidence type="ECO:0000313" key="2">
    <source>
        <dbReference type="Proteomes" id="UP001213681"/>
    </source>
</evidence>
<evidence type="ECO:0000313" key="1">
    <source>
        <dbReference type="EMBL" id="KAJ5460033.1"/>
    </source>
</evidence>